<dbReference type="Pfam" id="PF00607">
    <property type="entry name" value="Gag_p24"/>
    <property type="match status" value="1"/>
</dbReference>
<evidence type="ECO:0000313" key="3">
    <source>
        <dbReference type="EMBL" id="RMC20538.1"/>
    </source>
</evidence>
<organism evidence="3 4">
    <name type="scientific">Hirundo rustica rustica</name>
    <dbReference type="NCBI Taxonomy" id="333673"/>
    <lineage>
        <taxon>Eukaryota</taxon>
        <taxon>Metazoa</taxon>
        <taxon>Chordata</taxon>
        <taxon>Craniata</taxon>
        <taxon>Vertebrata</taxon>
        <taxon>Euteleostomi</taxon>
        <taxon>Archelosauria</taxon>
        <taxon>Archosauria</taxon>
        <taxon>Dinosauria</taxon>
        <taxon>Saurischia</taxon>
        <taxon>Theropoda</taxon>
        <taxon>Coelurosauria</taxon>
        <taxon>Aves</taxon>
        <taxon>Neognathae</taxon>
        <taxon>Neoaves</taxon>
        <taxon>Telluraves</taxon>
        <taxon>Australaves</taxon>
        <taxon>Passeriformes</taxon>
        <taxon>Sylvioidea</taxon>
        <taxon>Hirundinidae</taxon>
        <taxon>Hirundo</taxon>
    </lineage>
</organism>
<dbReference type="OrthoDB" id="9398474at2759"/>
<name>A0A3M0L543_HIRRU</name>
<dbReference type="Pfam" id="PF19317">
    <property type="entry name" value="Gag_p24_C"/>
    <property type="match status" value="1"/>
</dbReference>
<dbReference type="SUPFAM" id="SSF47353">
    <property type="entry name" value="Retrovirus capsid dimerization domain-like"/>
    <property type="match status" value="1"/>
</dbReference>
<feature type="region of interest" description="Disordered" evidence="1">
    <location>
        <begin position="228"/>
        <end position="249"/>
    </location>
</feature>
<reference evidence="3 4" key="1">
    <citation type="submission" date="2018-07" db="EMBL/GenBank/DDBJ databases">
        <title>A high quality draft genome assembly of the barn swallow (H. rustica rustica).</title>
        <authorList>
            <person name="Formenti G."/>
            <person name="Chiara M."/>
            <person name="Poveda L."/>
            <person name="Francoijs K.-J."/>
            <person name="Bonisoli-Alquati A."/>
            <person name="Canova L."/>
            <person name="Gianfranceschi L."/>
            <person name="Horner D.S."/>
            <person name="Saino N."/>
        </authorList>
    </citation>
    <scope>NUCLEOTIDE SEQUENCE [LARGE SCALE GENOMIC DNA]</scope>
    <source>
        <strain evidence="3">Chelidonia</strain>
        <tissue evidence="3">Blood</tissue>
    </source>
</reference>
<dbReference type="AlphaFoldDB" id="A0A3M0L543"/>
<keyword evidence="4" id="KW-1185">Reference proteome</keyword>
<dbReference type="EMBL" id="QRBI01000093">
    <property type="protein sequence ID" value="RMC20538.1"/>
    <property type="molecule type" value="Genomic_DNA"/>
</dbReference>
<evidence type="ECO:0000313" key="4">
    <source>
        <dbReference type="Proteomes" id="UP000269221"/>
    </source>
</evidence>
<dbReference type="InterPro" id="IPR008916">
    <property type="entry name" value="Retrov_capsid_C"/>
</dbReference>
<dbReference type="Proteomes" id="UP000269221">
    <property type="component" value="Unassembled WGS sequence"/>
</dbReference>
<dbReference type="PANTHER" id="PTHR40389">
    <property type="entry name" value="ENDOGENOUS RETROVIRUS GROUP K MEMBER 24 GAG POLYPROTEIN-RELATED"/>
    <property type="match status" value="1"/>
</dbReference>
<dbReference type="Gene3D" id="1.10.1200.30">
    <property type="match status" value="1"/>
</dbReference>
<feature type="compositionally biased region" description="Basic residues" evidence="1">
    <location>
        <begin position="239"/>
        <end position="249"/>
    </location>
</feature>
<proteinExistence type="predicted"/>
<evidence type="ECO:0000256" key="1">
    <source>
        <dbReference type="SAM" id="MobiDB-lite"/>
    </source>
</evidence>
<sequence length="249" mass="27185">MLGAAAGDDKRVQMFEPRAEETEQCCCPGNRADVNPATSGDPVCGTAVCFVQPVEYDIFECKWTQLAGRVVVQNTVLSQQDPRHVIGTDVLLGVGNLADLQRQVALDPLVLDQCHRTGMAALVQTIEMVAPNESFAAVVQGTHEPFLQFAERLTASIERQVEDLNARQLLLKHLVRTNSNAECRRIIEALPGDPSVSQMAEACAKAGTTGYKVAVMATALRLAWMGPQGGQQKQGMLRPARKRERKYRG</sequence>
<comment type="caution">
    <text evidence="3">The sequence shown here is derived from an EMBL/GenBank/DDBJ whole genome shotgun (WGS) entry which is preliminary data.</text>
</comment>
<dbReference type="InterPro" id="IPR050195">
    <property type="entry name" value="Primate_lentivir_Gag_pol-like"/>
</dbReference>
<dbReference type="InterPro" id="IPR008919">
    <property type="entry name" value="Retrov_capsid_N"/>
</dbReference>
<dbReference type="InterPro" id="IPR045345">
    <property type="entry name" value="Gag_p24_C"/>
</dbReference>
<gene>
    <name evidence="3" type="ORF">DUI87_01389</name>
</gene>
<evidence type="ECO:0000259" key="2">
    <source>
        <dbReference type="Pfam" id="PF19317"/>
    </source>
</evidence>
<dbReference type="Gene3D" id="1.10.375.10">
    <property type="entry name" value="Human Immunodeficiency Virus Type 1 Capsid Protein"/>
    <property type="match status" value="1"/>
</dbReference>
<protein>
    <recommendedName>
        <fullName evidence="2">Retroviral nucleocapsid Gag protein p24 C-terminal domain-containing protein</fullName>
    </recommendedName>
</protein>
<accession>A0A3M0L543</accession>
<dbReference type="PANTHER" id="PTHR40389:SF3">
    <property type="entry name" value="IGE-BINDING PROTEIN"/>
    <property type="match status" value="1"/>
</dbReference>
<dbReference type="GO" id="GO:0016032">
    <property type="term" value="P:viral process"/>
    <property type="evidence" value="ECO:0007669"/>
    <property type="project" value="InterPro"/>
</dbReference>
<feature type="domain" description="Retroviral nucleocapsid Gag protein p24 C-terminal" evidence="2">
    <location>
        <begin position="132"/>
        <end position="200"/>
    </location>
</feature>